<proteinExistence type="predicted"/>
<dbReference type="Gene3D" id="3.40.50.10540">
    <property type="entry name" value="Crotonobetainyl-coa:carnitine coa-transferase, domain 1"/>
    <property type="match status" value="1"/>
</dbReference>
<reference evidence="3" key="1">
    <citation type="submission" date="2018-07" db="EMBL/GenBank/DDBJ databases">
        <authorList>
            <person name="Safronova V.I."/>
            <person name="Chirak E.R."/>
            <person name="Sazanova A.L."/>
        </authorList>
    </citation>
    <scope>NUCLEOTIDE SEQUENCE [LARGE SCALE GENOMIC DNA]</scope>
    <source>
        <strain evidence="3">RCAM04685</strain>
    </source>
</reference>
<dbReference type="PANTHER" id="PTHR48207:SF3">
    <property type="entry name" value="SUCCINATE--HYDROXYMETHYLGLUTARATE COA-TRANSFERASE"/>
    <property type="match status" value="1"/>
</dbReference>
<gene>
    <name evidence="2" type="ORF">DWE98_23105</name>
</gene>
<dbReference type="Pfam" id="PF02515">
    <property type="entry name" value="CoA_transf_3"/>
    <property type="match status" value="1"/>
</dbReference>
<dbReference type="InterPro" id="IPR044855">
    <property type="entry name" value="CoA-Trfase_III_dom3_sf"/>
</dbReference>
<dbReference type="InterPro" id="IPR050483">
    <property type="entry name" value="CoA-transferase_III_domain"/>
</dbReference>
<dbReference type="PANTHER" id="PTHR48207">
    <property type="entry name" value="SUCCINATE--HYDROXYMETHYLGLUTARATE COA-TRANSFERASE"/>
    <property type="match status" value="1"/>
</dbReference>
<keyword evidence="1 2" id="KW-0808">Transferase</keyword>
<dbReference type="Proteomes" id="UP000255207">
    <property type="component" value="Unassembled WGS sequence"/>
</dbReference>
<name>A0A370L0B4_9HYPH</name>
<evidence type="ECO:0000313" key="3">
    <source>
        <dbReference type="Proteomes" id="UP000255207"/>
    </source>
</evidence>
<dbReference type="InterPro" id="IPR003673">
    <property type="entry name" value="CoA-Trfase_fam_III"/>
</dbReference>
<sequence length="407" mass="44296">MSDSSPLVTKPLEGVRVLDLAHVLAGPYCTMLMALNGAEVIKVEPLQGEMFRHHKLVAKDGRQVTDAVAFLHRSKKAITLDLRTEKGKDLLKQMVATADVLVENFTPQTMRRLGLGYDVLREINPRLVYTSISGYGHDDILKSPYSDRPAFNIVAQAASGLMDITGEPGGAPLAAGLSLGDFVPAVFALSGTLMALRMRDLTGIGQHVDIAMCDCLASFSQIAITENYLTGVLPDRNNLLRGNPRGAFKVKDGYVVMTTIGDAMWARFCTFVGRPELSSDPRFSTDRLRGAQYDTVIEPLLSEWGKDKTRREVVDAFIAADLPAGPVQSAADLLDCPHMKARDMIVEVDDPVHGHLVMTGNPLKFSAVPEATPTPAPKVGQDTDEVLSALLGLREHDIADLRRQKII</sequence>
<dbReference type="InterPro" id="IPR023606">
    <property type="entry name" value="CoA-Trfase_III_dom_1_sf"/>
</dbReference>
<organism evidence="2 3">
    <name type="scientific">Bosea caraganae</name>
    <dbReference type="NCBI Taxonomy" id="2763117"/>
    <lineage>
        <taxon>Bacteria</taxon>
        <taxon>Pseudomonadati</taxon>
        <taxon>Pseudomonadota</taxon>
        <taxon>Alphaproteobacteria</taxon>
        <taxon>Hyphomicrobiales</taxon>
        <taxon>Boseaceae</taxon>
        <taxon>Bosea</taxon>
    </lineage>
</organism>
<dbReference type="AlphaFoldDB" id="A0A370L0B4"/>
<accession>A0A370L0B4</accession>
<keyword evidence="3" id="KW-1185">Reference proteome</keyword>
<dbReference type="SUPFAM" id="SSF89796">
    <property type="entry name" value="CoA-transferase family III (CaiB/BaiF)"/>
    <property type="match status" value="1"/>
</dbReference>
<dbReference type="Gene3D" id="3.30.1540.10">
    <property type="entry name" value="formyl-coa transferase, domain 3"/>
    <property type="match status" value="1"/>
</dbReference>
<comment type="caution">
    <text evidence="2">The sequence shown here is derived from an EMBL/GenBank/DDBJ whole genome shotgun (WGS) entry which is preliminary data.</text>
</comment>
<dbReference type="GO" id="GO:0008410">
    <property type="term" value="F:CoA-transferase activity"/>
    <property type="evidence" value="ECO:0007669"/>
    <property type="project" value="TreeGrafter"/>
</dbReference>
<evidence type="ECO:0000313" key="2">
    <source>
        <dbReference type="EMBL" id="RDJ20637.1"/>
    </source>
</evidence>
<protein>
    <submittedName>
        <fullName evidence="2">CoA transferase</fullName>
    </submittedName>
</protein>
<dbReference type="EMBL" id="QQTP01000016">
    <property type="protein sequence ID" value="RDJ20637.1"/>
    <property type="molecule type" value="Genomic_DNA"/>
</dbReference>
<evidence type="ECO:0000256" key="1">
    <source>
        <dbReference type="ARBA" id="ARBA00022679"/>
    </source>
</evidence>
<dbReference type="RefSeq" id="WP_114831675.1">
    <property type="nucleotide sequence ID" value="NZ_QQTO01000011.1"/>
</dbReference>